<evidence type="ECO:0000256" key="5">
    <source>
        <dbReference type="ARBA" id="ARBA00023274"/>
    </source>
</evidence>
<dbReference type="GO" id="GO:0032543">
    <property type="term" value="P:mitochondrial translation"/>
    <property type="evidence" value="ECO:0007669"/>
    <property type="project" value="TreeGrafter"/>
</dbReference>
<evidence type="ECO:0000256" key="6">
    <source>
        <dbReference type="ARBA" id="ARBA00035289"/>
    </source>
</evidence>
<name>A0A0S4IZC9_BODSA</name>
<dbReference type="GO" id="GO:0003735">
    <property type="term" value="F:structural constituent of ribosome"/>
    <property type="evidence" value="ECO:0007669"/>
    <property type="project" value="InterPro"/>
</dbReference>
<dbReference type="Gene3D" id="6.10.330.20">
    <property type="match status" value="1"/>
</dbReference>
<evidence type="ECO:0000313" key="8">
    <source>
        <dbReference type="Proteomes" id="UP000051952"/>
    </source>
</evidence>
<evidence type="ECO:0000313" key="7">
    <source>
        <dbReference type="EMBL" id="CUG61633.1"/>
    </source>
</evidence>
<sequence length="484" mass="54131">MPVDTHIGSLSFFPLKKVKYSSMRRTPFQRNSASAVYEFVDPSFLNNKRPTIPGGAWPQDLLRTKSIGDLQQIWFQLVKERNMLLSTKEHYLKHQEELGAMPAPSRIQMTADSMANIKAVMRERDNEATDRAVAIFRERVAKGTYRYPPGPQPPATSAATTSIVRVTTAAKVPKERLHELFGKFDVFEAHKGIVKIELNIAPEALEAKRTAEAAWEHYSVTKRDNEEYYKWNKEGHVSRYDFADVEIAPGVWEPIQPSEPGSASDAIIASAVAVPAPAESKRPPQGTVDRLRFDARPSYEKTTLQLGYYPNIATSAPEAIPPRPIHPDEIEGPWIATITYDATDGLPYARDLGVTMIDGTAVTSIEDGSPGVLPPYAATCPIYQEAVRAEEAAEETLMQWPNVPKWKSNYKTWTNRDVADIVAYNYSNVVDYVDREVLLTGKSVWELPISIDYTCGQAKSVPPHAEEPILTFPRANTMIEVQKL</sequence>
<dbReference type="EMBL" id="CYKH01000903">
    <property type="protein sequence ID" value="CUG61633.1"/>
    <property type="molecule type" value="Genomic_DNA"/>
</dbReference>
<dbReference type="VEuPathDB" id="TriTrypDB:BSAL_05530"/>
<evidence type="ECO:0000256" key="4">
    <source>
        <dbReference type="ARBA" id="ARBA00023128"/>
    </source>
</evidence>
<dbReference type="OMA" id="TLMQWPH"/>
<comment type="similarity">
    <text evidence="2">Belongs to the universal ribosomal protein uL29 family.</text>
</comment>
<gene>
    <name evidence="7" type="ORF">BSAL_05530</name>
</gene>
<dbReference type="Proteomes" id="UP000051952">
    <property type="component" value="Unassembled WGS sequence"/>
</dbReference>
<dbReference type="InterPro" id="IPR038340">
    <property type="entry name" value="MRP-L47_sf"/>
</dbReference>
<evidence type="ECO:0000256" key="1">
    <source>
        <dbReference type="ARBA" id="ARBA00004173"/>
    </source>
</evidence>
<dbReference type="AlphaFoldDB" id="A0A0S4IZC9"/>
<evidence type="ECO:0000256" key="2">
    <source>
        <dbReference type="ARBA" id="ARBA00009254"/>
    </source>
</evidence>
<keyword evidence="3 7" id="KW-0689">Ribosomal protein</keyword>
<dbReference type="PANTHER" id="PTHR21183">
    <property type="entry name" value="RIBOSOMAL PROTEIN L47, MITOCHONDRIAL-RELATED"/>
    <property type="match status" value="1"/>
</dbReference>
<evidence type="ECO:0000256" key="3">
    <source>
        <dbReference type="ARBA" id="ARBA00022980"/>
    </source>
</evidence>
<reference evidence="8" key="1">
    <citation type="submission" date="2015-09" db="EMBL/GenBank/DDBJ databases">
        <authorList>
            <consortium name="Pathogen Informatics"/>
        </authorList>
    </citation>
    <scope>NUCLEOTIDE SEQUENCE [LARGE SCALE GENOMIC DNA]</scope>
    <source>
        <strain evidence="8">Lake Konstanz</strain>
    </source>
</reference>
<protein>
    <recommendedName>
        <fullName evidence="6">Large ribosomal subunit protein uL29m</fullName>
    </recommendedName>
</protein>
<proteinExistence type="inferred from homology"/>
<organism evidence="7 8">
    <name type="scientific">Bodo saltans</name>
    <name type="common">Flagellated protozoan</name>
    <dbReference type="NCBI Taxonomy" id="75058"/>
    <lineage>
        <taxon>Eukaryota</taxon>
        <taxon>Discoba</taxon>
        <taxon>Euglenozoa</taxon>
        <taxon>Kinetoplastea</taxon>
        <taxon>Metakinetoplastina</taxon>
        <taxon>Eubodonida</taxon>
        <taxon>Bodonidae</taxon>
        <taxon>Bodo</taxon>
    </lineage>
</organism>
<dbReference type="Pfam" id="PF06984">
    <property type="entry name" value="MRP-L47"/>
    <property type="match status" value="1"/>
</dbReference>
<comment type="subcellular location">
    <subcellularLocation>
        <location evidence="1">Mitochondrion</location>
    </subcellularLocation>
</comment>
<keyword evidence="8" id="KW-1185">Reference proteome</keyword>
<accession>A0A0S4IZC9</accession>
<keyword evidence="4" id="KW-0496">Mitochondrion</keyword>
<dbReference type="PANTHER" id="PTHR21183:SF18">
    <property type="entry name" value="LARGE RIBOSOMAL SUBUNIT PROTEIN UL29M"/>
    <property type="match status" value="1"/>
</dbReference>
<keyword evidence="5" id="KW-0687">Ribonucleoprotein</keyword>
<dbReference type="GO" id="GO:0005762">
    <property type="term" value="C:mitochondrial large ribosomal subunit"/>
    <property type="evidence" value="ECO:0007669"/>
    <property type="project" value="TreeGrafter"/>
</dbReference>
<dbReference type="OrthoDB" id="270763at2759"/>
<dbReference type="InterPro" id="IPR010729">
    <property type="entry name" value="Ribosomal_uL29_mit"/>
</dbReference>